<comment type="caution">
    <text evidence="2">The sequence shown here is derived from an EMBL/GenBank/DDBJ whole genome shotgun (WGS) entry which is preliminary data.</text>
</comment>
<proteinExistence type="predicted"/>
<evidence type="ECO:0000256" key="1">
    <source>
        <dbReference type="SAM" id="MobiDB-lite"/>
    </source>
</evidence>
<feature type="compositionally biased region" description="Basic and acidic residues" evidence="1">
    <location>
        <begin position="1"/>
        <end position="24"/>
    </location>
</feature>
<protein>
    <submittedName>
        <fullName evidence="2">Uncharacterized protein</fullName>
    </submittedName>
</protein>
<feature type="region of interest" description="Disordered" evidence="1">
    <location>
        <begin position="1"/>
        <end position="58"/>
    </location>
</feature>
<dbReference type="AlphaFoldDB" id="A0AAV7QVI7"/>
<dbReference type="EMBL" id="JANPWB010000010">
    <property type="protein sequence ID" value="KAJ1144539.1"/>
    <property type="molecule type" value="Genomic_DNA"/>
</dbReference>
<evidence type="ECO:0000313" key="2">
    <source>
        <dbReference type="EMBL" id="KAJ1144539.1"/>
    </source>
</evidence>
<keyword evidence="3" id="KW-1185">Reference proteome</keyword>
<name>A0AAV7QVI7_PLEWA</name>
<gene>
    <name evidence="2" type="ORF">NDU88_010837</name>
</gene>
<reference evidence="2" key="1">
    <citation type="journal article" date="2022" name="bioRxiv">
        <title>Sequencing and chromosome-scale assembly of the giantPleurodeles waltlgenome.</title>
        <authorList>
            <person name="Brown T."/>
            <person name="Elewa A."/>
            <person name="Iarovenko S."/>
            <person name="Subramanian E."/>
            <person name="Araus A.J."/>
            <person name="Petzold A."/>
            <person name="Susuki M."/>
            <person name="Suzuki K.-i.T."/>
            <person name="Hayashi T."/>
            <person name="Toyoda A."/>
            <person name="Oliveira C."/>
            <person name="Osipova E."/>
            <person name="Leigh N.D."/>
            <person name="Simon A."/>
            <person name="Yun M.H."/>
        </authorList>
    </citation>
    <scope>NUCLEOTIDE SEQUENCE</scope>
    <source>
        <strain evidence="2">20211129_DDA</strain>
        <tissue evidence="2">Liver</tissue>
    </source>
</reference>
<evidence type="ECO:0000313" key="3">
    <source>
        <dbReference type="Proteomes" id="UP001066276"/>
    </source>
</evidence>
<organism evidence="2 3">
    <name type="scientific">Pleurodeles waltl</name>
    <name type="common">Iberian ribbed newt</name>
    <dbReference type="NCBI Taxonomy" id="8319"/>
    <lineage>
        <taxon>Eukaryota</taxon>
        <taxon>Metazoa</taxon>
        <taxon>Chordata</taxon>
        <taxon>Craniata</taxon>
        <taxon>Vertebrata</taxon>
        <taxon>Euteleostomi</taxon>
        <taxon>Amphibia</taxon>
        <taxon>Batrachia</taxon>
        <taxon>Caudata</taxon>
        <taxon>Salamandroidea</taxon>
        <taxon>Salamandridae</taxon>
        <taxon>Pleurodelinae</taxon>
        <taxon>Pleurodeles</taxon>
    </lineage>
</organism>
<accession>A0AAV7QVI7</accession>
<dbReference type="Proteomes" id="UP001066276">
    <property type="component" value="Chromosome 6"/>
</dbReference>
<sequence>MRLPEDAAGRGSSRRQDAGGREPQHPTPNSRNRMPAPWRQGKKERRKGTGGGASEAPIAAYRIQQRTESDRFPQLIKIRNEWNRLPTDNFIISAPVSYDTKTLKWKGPGLDKVMEEVYCSAGTTKELKETLRTQEQEDHTQGERVTA</sequence>